<organism evidence="5 6">
    <name type="scientific">Duganella margarita</name>
    <dbReference type="NCBI Taxonomy" id="2692170"/>
    <lineage>
        <taxon>Bacteria</taxon>
        <taxon>Pseudomonadati</taxon>
        <taxon>Pseudomonadota</taxon>
        <taxon>Betaproteobacteria</taxon>
        <taxon>Burkholderiales</taxon>
        <taxon>Oxalobacteraceae</taxon>
        <taxon>Telluria group</taxon>
        <taxon>Duganella</taxon>
    </lineage>
</organism>
<evidence type="ECO:0000256" key="4">
    <source>
        <dbReference type="PROSITE-ProRule" id="PRU00742"/>
    </source>
</evidence>
<dbReference type="PANTHER" id="PTHR43782:SF3">
    <property type="entry name" value="ARGINASE"/>
    <property type="match status" value="1"/>
</dbReference>
<evidence type="ECO:0000313" key="5">
    <source>
        <dbReference type="EMBL" id="MYM76247.1"/>
    </source>
</evidence>
<dbReference type="PRINTS" id="PR00116">
    <property type="entry name" value="ARGINASE"/>
</dbReference>
<reference evidence="5 6" key="1">
    <citation type="submission" date="2019-12" db="EMBL/GenBank/DDBJ databases">
        <title>Novel species isolated from a subtropical stream in China.</title>
        <authorList>
            <person name="Lu H."/>
        </authorList>
    </citation>
    <scope>NUCLEOTIDE SEQUENCE [LARGE SCALE GENOMIC DNA]</scope>
    <source>
        <strain evidence="5 6">FT134W</strain>
    </source>
</reference>
<dbReference type="PANTHER" id="PTHR43782">
    <property type="entry name" value="ARGINASE"/>
    <property type="match status" value="1"/>
</dbReference>
<evidence type="ECO:0000256" key="1">
    <source>
        <dbReference type="ARBA" id="ARBA00022723"/>
    </source>
</evidence>
<dbReference type="SUPFAM" id="SSF52768">
    <property type="entry name" value="Arginase/deacetylase"/>
    <property type="match status" value="1"/>
</dbReference>
<evidence type="ECO:0000256" key="2">
    <source>
        <dbReference type="ARBA" id="ARBA00022801"/>
    </source>
</evidence>
<dbReference type="Proteomes" id="UP000469734">
    <property type="component" value="Unassembled WGS sequence"/>
</dbReference>
<protein>
    <submittedName>
        <fullName evidence="5">Arginase</fullName>
    </submittedName>
</protein>
<sequence>PLSIAGDCVASLGVLAGLQQAGRAPQRLLWLDAHGDFHTWATTQTRYVGGMPLAMLVGRPDRRRDQRDSSQALRALTGCQPYPERQVLLSDARDLDPGEDAALQQSAIARCRLDQVLSRLSPDETLYVHFDTDVLDEQERLPALKYHVPGGPRLEQLAALFRALAGHRLLAVSVSAWHAEHDDGSAAGACLDLLQLLLPARGGAAGRVA</sequence>
<dbReference type="Gene3D" id="3.40.800.10">
    <property type="entry name" value="Ureohydrolase domain"/>
    <property type="match status" value="1"/>
</dbReference>
<accession>A0A7X4H8G1</accession>
<dbReference type="GO" id="GO:0005737">
    <property type="term" value="C:cytoplasm"/>
    <property type="evidence" value="ECO:0007669"/>
    <property type="project" value="TreeGrafter"/>
</dbReference>
<dbReference type="PROSITE" id="PS51409">
    <property type="entry name" value="ARGINASE_2"/>
    <property type="match status" value="1"/>
</dbReference>
<comment type="caution">
    <text evidence="5">The sequence shown here is derived from an EMBL/GenBank/DDBJ whole genome shotgun (WGS) entry which is preliminary data.</text>
</comment>
<dbReference type="InterPro" id="IPR023696">
    <property type="entry name" value="Ureohydrolase_dom_sf"/>
</dbReference>
<evidence type="ECO:0000313" key="6">
    <source>
        <dbReference type="Proteomes" id="UP000469734"/>
    </source>
</evidence>
<feature type="non-terminal residue" evidence="5">
    <location>
        <position position="1"/>
    </location>
</feature>
<dbReference type="AlphaFoldDB" id="A0A7X4H8G1"/>
<comment type="similarity">
    <text evidence="4">Belongs to the arginase family.</text>
</comment>
<keyword evidence="3" id="KW-0464">Manganese</keyword>
<dbReference type="GO" id="GO:0030145">
    <property type="term" value="F:manganese ion binding"/>
    <property type="evidence" value="ECO:0007669"/>
    <property type="project" value="TreeGrafter"/>
</dbReference>
<dbReference type="Pfam" id="PF00491">
    <property type="entry name" value="Arginase"/>
    <property type="match status" value="1"/>
</dbReference>
<dbReference type="RefSeq" id="WP_161052686.1">
    <property type="nucleotide sequence ID" value="NZ_WWCR01000088.1"/>
</dbReference>
<name>A0A7X4H8G1_9BURK</name>
<evidence type="ECO:0000256" key="3">
    <source>
        <dbReference type="ARBA" id="ARBA00023211"/>
    </source>
</evidence>
<gene>
    <name evidence="5" type="ORF">GTP56_29230</name>
</gene>
<dbReference type="GO" id="GO:0004053">
    <property type="term" value="F:arginase activity"/>
    <property type="evidence" value="ECO:0007669"/>
    <property type="project" value="TreeGrafter"/>
</dbReference>
<keyword evidence="1" id="KW-0479">Metal-binding</keyword>
<keyword evidence="2" id="KW-0378">Hydrolase</keyword>
<dbReference type="InterPro" id="IPR006035">
    <property type="entry name" value="Ureohydrolase"/>
</dbReference>
<proteinExistence type="inferred from homology"/>
<dbReference type="EMBL" id="WWCR01000088">
    <property type="protein sequence ID" value="MYM76247.1"/>
    <property type="molecule type" value="Genomic_DNA"/>
</dbReference>